<dbReference type="PANTHER" id="PTHR47971">
    <property type="entry name" value="KINESIN-RELATED PROTEIN 6"/>
    <property type="match status" value="1"/>
</dbReference>
<name>A0AAD5T7R7_9FUNG</name>
<evidence type="ECO:0000256" key="6">
    <source>
        <dbReference type="ARBA" id="ARBA00023175"/>
    </source>
</evidence>
<dbReference type="InterPro" id="IPR027417">
    <property type="entry name" value="P-loop_NTPase"/>
</dbReference>
<dbReference type="EMBL" id="JADGJH010000241">
    <property type="protein sequence ID" value="KAJ3132727.1"/>
    <property type="molecule type" value="Genomic_DNA"/>
</dbReference>
<feature type="region of interest" description="Disordered" evidence="11">
    <location>
        <begin position="1"/>
        <end position="40"/>
    </location>
</feature>
<keyword evidence="6 9" id="KW-0505">Motor protein</keyword>
<dbReference type="GO" id="GO:0007018">
    <property type="term" value="P:microtubule-based movement"/>
    <property type="evidence" value="ECO:0007669"/>
    <property type="project" value="InterPro"/>
</dbReference>
<sequence>MFRPPEAFVKNIRTLSTSTPEKSRKTTSTPSPPKQQKHSIILQQHHSRVNTPTINQNQQHNVDSDIPVIRIPLTRFSSKLNPTTIPFSSQIPLADVRITHYEHELNEALKTPTKLIKLSGDRNKTTVSAASVSPQAQSAVIAHSITSAITTPSKTAIEVAKLKAARDLRRAAAAETKLMQNRMLPSEKETSVYRTEIAQFREQYFGVLMRQAAESGKNYSAEGETLMDDETTLNSRIRVCVRKKPMSKKAIANKAYDVATTSIAQYPHSNIYIHEPKTRLDQSKFIETHKFLMDLSFDEHSTNEQVYLATGRPLVKSIFEGGMCTFFAYGQTGSGKTHTIFGTPTEPGIYSYICHDIFSQISQLTSSQSSTTQIPPKYHLRVSFFEIYGPKIKDLLAKQQQSNYSSNHIQLCEDKHGAVVLMNLHEEIVTDSASFMGLVNRGRGLRTTRATAANSESSRSHAIFQIRLMSGIVGTSLDALDGAGTNSYGVDSSSATKTPPMSLMNQQHGVLSLVDLAGSERGVDTNQVGSQCKRDKKTQSEAAEINKSLLSLKECIRSLYKRGIEGTDDCQHVPFRGSKLTHILRDSFLNKESRTVMVATISPGSNFVEHTLNTLRYADRVKELGRDPVEKDINCADAKNQKNSAFGVSIRKYQQWAPLPPANELLASLQNFSYSNNSANNSSQTDRTVHVQNQVNDIIESDNSAENRDFAELQHNRNLVSSLGVYGAESDTDEETDEKTENAQNTTLLGGYRENMEAFRNFTLLTQQLAPAVVEMTQDSEKIANHLNNEISQTGSENESYKDEYFYQDALSIESGSEKVEQEKDTKNTVEIGEEQDSERYEKIEGEGSQEFGPENELEEQKKELVIDSDSDAAEWRRYCGGSAARRERERRARGTSDEAVRMQEQFHQLETVLLERVRSGRIGLPAYFAQTRILLAERMQSLEQLCLHEK</sequence>
<dbReference type="PANTHER" id="PTHR47971:SF8">
    <property type="entry name" value="KINESIN-LIKE PROTEIN"/>
    <property type="match status" value="1"/>
</dbReference>
<dbReference type="Gene3D" id="3.40.850.10">
    <property type="entry name" value="Kinesin motor domain"/>
    <property type="match status" value="1"/>
</dbReference>
<keyword evidence="3 10" id="KW-0493">Microtubule</keyword>
<evidence type="ECO:0000313" key="13">
    <source>
        <dbReference type="EMBL" id="KAJ3132727.1"/>
    </source>
</evidence>
<keyword evidence="4 9" id="KW-0547">Nucleotide-binding</keyword>
<dbReference type="SMART" id="SM00129">
    <property type="entry name" value="KISc"/>
    <property type="match status" value="1"/>
</dbReference>
<accession>A0AAD5T7R7</accession>
<dbReference type="InterPro" id="IPR036961">
    <property type="entry name" value="Kinesin_motor_dom_sf"/>
</dbReference>
<dbReference type="AlphaFoldDB" id="A0AAD5T7R7"/>
<dbReference type="FunFam" id="3.40.850.10:FF:000012">
    <property type="entry name" value="Kinesin-like protein"/>
    <property type="match status" value="1"/>
</dbReference>
<dbReference type="Pfam" id="PF00225">
    <property type="entry name" value="Kinesin"/>
    <property type="match status" value="1"/>
</dbReference>
<comment type="similarity">
    <text evidence="8">Belongs to the TRAFAC class myosin-kinesin ATPase superfamily. Kinesin family. KIN-13 subfamily.</text>
</comment>
<keyword evidence="5 9" id="KW-0067">ATP-binding</keyword>
<evidence type="ECO:0000256" key="4">
    <source>
        <dbReference type="ARBA" id="ARBA00022741"/>
    </source>
</evidence>
<evidence type="ECO:0000256" key="2">
    <source>
        <dbReference type="ARBA" id="ARBA00022490"/>
    </source>
</evidence>
<evidence type="ECO:0000256" key="11">
    <source>
        <dbReference type="SAM" id="MobiDB-lite"/>
    </source>
</evidence>
<feature type="region of interest" description="Disordered" evidence="11">
    <location>
        <begin position="816"/>
        <end position="861"/>
    </location>
</feature>
<feature type="compositionally biased region" description="Basic and acidic residues" evidence="11">
    <location>
        <begin position="816"/>
        <end position="828"/>
    </location>
</feature>
<evidence type="ECO:0000313" key="14">
    <source>
        <dbReference type="Proteomes" id="UP001211907"/>
    </source>
</evidence>
<evidence type="ECO:0000256" key="9">
    <source>
        <dbReference type="PROSITE-ProRule" id="PRU00283"/>
    </source>
</evidence>
<dbReference type="PROSITE" id="PS00411">
    <property type="entry name" value="KINESIN_MOTOR_1"/>
    <property type="match status" value="1"/>
</dbReference>
<evidence type="ECO:0000256" key="3">
    <source>
        <dbReference type="ARBA" id="ARBA00022701"/>
    </source>
</evidence>
<feature type="binding site" evidence="9">
    <location>
        <begin position="330"/>
        <end position="337"/>
    </location>
    <ligand>
        <name>ATP</name>
        <dbReference type="ChEBI" id="CHEBI:30616"/>
    </ligand>
</feature>
<protein>
    <recommendedName>
        <fullName evidence="10">Kinesin-like protein</fullName>
    </recommendedName>
</protein>
<gene>
    <name evidence="13" type="ORF">HK100_005078</name>
</gene>
<dbReference type="SUPFAM" id="SSF52540">
    <property type="entry name" value="P-loop containing nucleoside triphosphate hydrolases"/>
    <property type="match status" value="1"/>
</dbReference>
<evidence type="ECO:0000256" key="7">
    <source>
        <dbReference type="ARBA" id="ARBA00023212"/>
    </source>
</evidence>
<organism evidence="13 14">
    <name type="scientific">Physocladia obscura</name>
    <dbReference type="NCBI Taxonomy" id="109957"/>
    <lineage>
        <taxon>Eukaryota</taxon>
        <taxon>Fungi</taxon>
        <taxon>Fungi incertae sedis</taxon>
        <taxon>Chytridiomycota</taxon>
        <taxon>Chytridiomycota incertae sedis</taxon>
        <taxon>Chytridiomycetes</taxon>
        <taxon>Chytridiales</taxon>
        <taxon>Chytriomycetaceae</taxon>
        <taxon>Physocladia</taxon>
    </lineage>
</organism>
<proteinExistence type="inferred from homology"/>
<evidence type="ECO:0000256" key="8">
    <source>
        <dbReference type="ARBA" id="ARBA00061030"/>
    </source>
</evidence>
<comment type="subcellular location">
    <subcellularLocation>
        <location evidence="1">Cytoplasm</location>
        <location evidence="1">Cytoskeleton</location>
    </subcellularLocation>
</comment>
<dbReference type="InterPro" id="IPR019821">
    <property type="entry name" value="Kinesin_motor_CS"/>
</dbReference>
<dbReference type="PROSITE" id="PS50067">
    <property type="entry name" value="KINESIN_MOTOR_2"/>
    <property type="match status" value="1"/>
</dbReference>
<dbReference type="PRINTS" id="PR00380">
    <property type="entry name" value="KINESINHEAVY"/>
</dbReference>
<keyword evidence="7" id="KW-0206">Cytoskeleton</keyword>
<evidence type="ECO:0000259" key="12">
    <source>
        <dbReference type="PROSITE" id="PS50067"/>
    </source>
</evidence>
<feature type="domain" description="Kinesin motor" evidence="12">
    <location>
        <begin position="236"/>
        <end position="624"/>
    </location>
</feature>
<dbReference type="GO" id="GO:0008017">
    <property type="term" value="F:microtubule binding"/>
    <property type="evidence" value="ECO:0007669"/>
    <property type="project" value="InterPro"/>
</dbReference>
<evidence type="ECO:0000256" key="10">
    <source>
        <dbReference type="RuleBase" id="RU000394"/>
    </source>
</evidence>
<dbReference type="Proteomes" id="UP001211907">
    <property type="component" value="Unassembled WGS sequence"/>
</dbReference>
<dbReference type="GO" id="GO:0003777">
    <property type="term" value="F:microtubule motor activity"/>
    <property type="evidence" value="ECO:0007669"/>
    <property type="project" value="InterPro"/>
</dbReference>
<dbReference type="InterPro" id="IPR001752">
    <property type="entry name" value="Kinesin_motor_dom"/>
</dbReference>
<reference evidence="13" key="1">
    <citation type="submission" date="2020-05" db="EMBL/GenBank/DDBJ databases">
        <title>Phylogenomic resolution of chytrid fungi.</title>
        <authorList>
            <person name="Stajich J.E."/>
            <person name="Amses K."/>
            <person name="Simmons R."/>
            <person name="Seto K."/>
            <person name="Myers J."/>
            <person name="Bonds A."/>
            <person name="Quandt C.A."/>
            <person name="Barry K."/>
            <person name="Liu P."/>
            <person name="Grigoriev I."/>
            <person name="Longcore J.E."/>
            <person name="James T.Y."/>
        </authorList>
    </citation>
    <scope>NUCLEOTIDE SEQUENCE</scope>
    <source>
        <strain evidence="13">JEL0513</strain>
    </source>
</reference>
<keyword evidence="2" id="KW-0963">Cytoplasm</keyword>
<dbReference type="InterPro" id="IPR027640">
    <property type="entry name" value="Kinesin-like_fam"/>
</dbReference>
<dbReference type="GO" id="GO:0005524">
    <property type="term" value="F:ATP binding"/>
    <property type="evidence" value="ECO:0007669"/>
    <property type="project" value="UniProtKB-UniRule"/>
</dbReference>
<keyword evidence="14" id="KW-1185">Reference proteome</keyword>
<evidence type="ECO:0000256" key="5">
    <source>
        <dbReference type="ARBA" id="ARBA00022840"/>
    </source>
</evidence>
<dbReference type="GO" id="GO:0007019">
    <property type="term" value="P:microtubule depolymerization"/>
    <property type="evidence" value="ECO:0007669"/>
    <property type="project" value="TreeGrafter"/>
</dbReference>
<comment type="caution">
    <text evidence="13">The sequence shown here is derived from an EMBL/GenBank/DDBJ whole genome shotgun (WGS) entry which is preliminary data.</text>
</comment>
<dbReference type="GO" id="GO:0005874">
    <property type="term" value="C:microtubule"/>
    <property type="evidence" value="ECO:0007669"/>
    <property type="project" value="UniProtKB-KW"/>
</dbReference>
<evidence type="ECO:0000256" key="1">
    <source>
        <dbReference type="ARBA" id="ARBA00004245"/>
    </source>
</evidence>